<evidence type="ECO:0000313" key="7">
    <source>
        <dbReference type="Proteomes" id="UP000256690"/>
    </source>
</evidence>
<dbReference type="GO" id="GO:0005524">
    <property type="term" value="F:ATP binding"/>
    <property type="evidence" value="ECO:0007669"/>
    <property type="project" value="UniProtKB-KW"/>
</dbReference>
<dbReference type="STRING" id="1810919.A0A3D8R4S1"/>
<proteinExistence type="inferred from homology"/>
<keyword evidence="5" id="KW-0067">ATP-binding</keyword>
<comment type="caution">
    <text evidence="6">The sequence shown here is derived from an EMBL/GenBank/DDBJ whole genome shotgun (WGS) entry which is preliminary data.</text>
</comment>
<evidence type="ECO:0000256" key="5">
    <source>
        <dbReference type="ARBA" id="ARBA00022840"/>
    </source>
</evidence>
<keyword evidence="4" id="KW-0418">Kinase</keyword>
<evidence type="ECO:0000256" key="2">
    <source>
        <dbReference type="ARBA" id="ARBA00022679"/>
    </source>
</evidence>
<dbReference type="PANTHER" id="PTHR34273:SF2">
    <property type="entry name" value="METHYLTHIORIBOSE KINASE"/>
    <property type="match status" value="1"/>
</dbReference>
<dbReference type="RefSeq" id="XP_026600851.1">
    <property type="nucleotide sequence ID" value="XM_026750838.1"/>
</dbReference>
<dbReference type="Gene3D" id="3.30.200.20">
    <property type="entry name" value="Phosphorylase Kinase, domain 1"/>
    <property type="match status" value="1"/>
</dbReference>
<gene>
    <name evidence="6" type="ORF">DSM5745_08822</name>
</gene>
<comment type="similarity">
    <text evidence="1">Belongs to the methylthioribose kinase family.</text>
</comment>
<keyword evidence="3" id="KW-0547">Nucleotide-binding</keyword>
<dbReference type="OrthoDB" id="4501801at2759"/>
<dbReference type="InterPro" id="IPR011009">
    <property type="entry name" value="Kinase-like_dom_sf"/>
</dbReference>
<accession>A0A3D8R4S1</accession>
<keyword evidence="7" id="KW-1185">Reference proteome</keyword>
<protein>
    <recommendedName>
        <fullName evidence="8">Aminoglycoside phosphotransferase domain-containing protein</fullName>
    </recommendedName>
</protein>
<dbReference type="GeneID" id="38119192"/>
<dbReference type="SUPFAM" id="SSF56112">
    <property type="entry name" value="Protein kinase-like (PK-like)"/>
    <property type="match status" value="1"/>
</dbReference>
<sequence length="590" mass="67944">MSQVTYPNPEYPWVIDLPDDDPAVDPDWVRGETPESGTDSYIGAIIGDERYSDVISEISIDLNTNIYDVGYLEDLSTPNQEMVTVSDEELGCWIGPVVGWEEDREREIQDQNDEMELVVDTGLDSGALFEYDCNVDKSNIETHPEVMVVIPAYKPTDLDTESDTNMVLEIEDETHLDREIREAVAQNVSRGRYACSSLSKSHRSRLNYVYTGTLARPLDNGTKTVIIKHSVPYISTVKEHELTQARSISEGLVLNSLDQFSLRVTNTTLHNQIFKLNIRTPELYQLNYATHTLMMEHLKNSTDLQTFLLNLPCLKDERLWAWVFQIGESLGQWLRQFHNWMTKESQKTVAGEFDTDINKEMAGFRFRLSYEWLPRAIEKYPNILGKKKGTRKIMEKLMKVAREELDKDFQTKDETIGPIHGDFWAGNILLPLDILRPPAKKPSFDPCFDLEARNAPAFMPVPDSTILITDWEFAQYGPRALDIAQMAAELYIDYHIYGVEAAKEMIEGFIHGYDHITMEMSWRILLHVGTYFIVWAAAAGDGDREPSEEIARKKRKLVKLGRRLIVRGWRRRQKPFFGDFWNCVFRGYPD</sequence>
<dbReference type="EMBL" id="PVWQ01000011">
    <property type="protein sequence ID" value="RDW69062.1"/>
    <property type="molecule type" value="Genomic_DNA"/>
</dbReference>
<evidence type="ECO:0000313" key="6">
    <source>
        <dbReference type="EMBL" id="RDW69062.1"/>
    </source>
</evidence>
<dbReference type="AlphaFoldDB" id="A0A3D8R4S1"/>
<keyword evidence="2" id="KW-0808">Transferase</keyword>
<dbReference type="Gene3D" id="3.90.1200.10">
    <property type="match status" value="1"/>
</dbReference>
<evidence type="ECO:0000256" key="1">
    <source>
        <dbReference type="ARBA" id="ARBA00010165"/>
    </source>
</evidence>
<evidence type="ECO:0008006" key="8">
    <source>
        <dbReference type="Google" id="ProtNLM"/>
    </source>
</evidence>
<reference evidence="6 7" key="1">
    <citation type="journal article" date="2018" name="IMA Fungus">
        <title>IMA Genome-F 9: Draft genome sequence of Annulohypoxylon stygium, Aspergillus mulundensis, Berkeleyomyces basicola (syn. Thielaviopsis basicola), Ceratocystis smalleyi, two Cercospora beticola strains, Coleophoma cylindrospora, Fusarium fracticaudum, Phialophora cf. hyalina, and Morchella septimelata.</title>
        <authorList>
            <person name="Wingfield B.D."/>
            <person name="Bills G.F."/>
            <person name="Dong Y."/>
            <person name="Huang W."/>
            <person name="Nel W.J."/>
            <person name="Swalarsk-Parry B.S."/>
            <person name="Vaghefi N."/>
            <person name="Wilken P.M."/>
            <person name="An Z."/>
            <person name="de Beer Z.W."/>
            <person name="De Vos L."/>
            <person name="Chen L."/>
            <person name="Duong T.A."/>
            <person name="Gao Y."/>
            <person name="Hammerbacher A."/>
            <person name="Kikkert J.R."/>
            <person name="Li Y."/>
            <person name="Li H."/>
            <person name="Li K."/>
            <person name="Li Q."/>
            <person name="Liu X."/>
            <person name="Ma X."/>
            <person name="Naidoo K."/>
            <person name="Pethybridge S.J."/>
            <person name="Sun J."/>
            <person name="Steenkamp E.T."/>
            <person name="van der Nest M.A."/>
            <person name="van Wyk S."/>
            <person name="Wingfield M.J."/>
            <person name="Xiong C."/>
            <person name="Yue Q."/>
            <person name="Zhang X."/>
        </authorList>
    </citation>
    <scope>NUCLEOTIDE SEQUENCE [LARGE SCALE GENOMIC DNA]</scope>
    <source>
        <strain evidence="6 7">DSM 5745</strain>
    </source>
</reference>
<organism evidence="6 7">
    <name type="scientific">Aspergillus mulundensis</name>
    <dbReference type="NCBI Taxonomy" id="1810919"/>
    <lineage>
        <taxon>Eukaryota</taxon>
        <taxon>Fungi</taxon>
        <taxon>Dikarya</taxon>
        <taxon>Ascomycota</taxon>
        <taxon>Pezizomycotina</taxon>
        <taxon>Eurotiomycetes</taxon>
        <taxon>Eurotiomycetidae</taxon>
        <taxon>Eurotiales</taxon>
        <taxon>Aspergillaceae</taxon>
        <taxon>Aspergillus</taxon>
        <taxon>Aspergillus subgen. Nidulantes</taxon>
    </lineage>
</organism>
<evidence type="ECO:0000256" key="4">
    <source>
        <dbReference type="ARBA" id="ARBA00022777"/>
    </source>
</evidence>
<dbReference type="GO" id="GO:0016301">
    <property type="term" value="F:kinase activity"/>
    <property type="evidence" value="ECO:0007669"/>
    <property type="project" value="UniProtKB-KW"/>
</dbReference>
<name>A0A3D8R4S1_9EURO</name>
<dbReference type="PANTHER" id="PTHR34273">
    <property type="entry name" value="METHYLTHIORIBOSE KINASE"/>
    <property type="match status" value="1"/>
</dbReference>
<evidence type="ECO:0000256" key="3">
    <source>
        <dbReference type="ARBA" id="ARBA00022741"/>
    </source>
</evidence>
<dbReference type="Proteomes" id="UP000256690">
    <property type="component" value="Unassembled WGS sequence"/>
</dbReference>